<dbReference type="InterPro" id="IPR036457">
    <property type="entry name" value="PPM-type-like_dom_sf"/>
</dbReference>
<dbReference type="Proteomes" id="UP000266841">
    <property type="component" value="Unassembled WGS sequence"/>
</dbReference>
<keyword evidence="1" id="KW-0812">Transmembrane</keyword>
<protein>
    <recommendedName>
        <fullName evidence="2">PPM-type phosphatase domain-containing protein</fullName>
    </recommendedName>
</protein>
<feature type="domain" description="PPM-type phosphatase" evidence="2">
    <location>
        <begin position="156"/>
        <end position="493"/>
    </location>
</feature>
<accession>K0S8K0</accession>
<evidence type="ECO:0000259" key="2">
    <source>
        <dbReference type="PROSITE" id="PS51746"/>
    </source>
</evidence>
<dbReference type="GO" id="GO:0004722">
    <property type="term" value="F:protein serine/threonine phosphatase activity"/>
    <property type="evidence" value="ECO:0007669"/>
    <property type="project" value="InterPro"/>
</dbReference>
<feature type="transmembrane region" description="Helical" evidence="1">
    <location>
        <begin position="32"/>
        <end position="52"/>
    </location>
</feature>
<evidence type="ECO:0000256" key="1">
    <source>
        <dbReference type="SAM" id="Phobius"/>
    </source>
</evidence>
<dbReference type="InterPro" id="IPR001932">
    <property type="entry name" value="PPM-type_phosphatase-like_dom"/>
</dbReference>
<comment type="caution">
    <text evidence="3">The sequence shown here is derived from an EMBL/GenBank/DDBJ whole genome shotgun (WGS) entry which is preliminary data.</text>
</comment>
<evidence type="ECO:0000313" key="3">
    <source>
        <dbReference type="EMBL" id="EJK61630.1"/>
    </source>
</evidence>
<sequence length="495" mass="54578">MRSERKQHPTLQARQLQAEVASLRRIIKIQNIAIIGLSTLFLLMMGSTFTLLDSIRHPDTDGVAGGRFWEGQRSLKAQRLQGGNARYVHANAQQGPASDEAQRAMVAAVLASRMPVAVSNCPFYGCAASPVEMSELDGSTFNPALATRYATRSHVMITHRSNRQKPAPVNQDRAVLIEGYGDGTSDPGQGFFLGLYDGHDDNGHDVAEFCAKGLPEVIAKEMQEKMFLRESEGEARQKWMVNTITQAYVSADESAPKTGGGTTAITIIRTGNELYIANTGDSTAFVGIYHPPDSIDVVADSENQKYILGPRDGSHLNLRGKVTIHSLTVKHKANVPEERERIESRNGRVHVPQKNPRGARVIAQSSFHHEDVGLAMSRSIGDPEWTAIGVIPDPDVEVIDLTEFWKTNTIEKSNAKVFVVAGSDGLFDTRKPQFVANHVAYGLFEYRAAGRDDLFLKNLFHVAKKTVNMAFPIRRDPNKTPYRDDITFVAKAIEL</sequence>
<name>K0S8K0_THAOC</name>
<dbReference type="SUPFAM" id="SSF81606">
    <property type="entry name" value="PP2C-like"/>
    <property type="match status" value="1"/>
</dbReference>
<keyword evidence="1" id="KW-0472">Membrane</keyword>
<dbReference type="InterPro" id="IPR015655">
    <property type="entry name" value="PP2C"/>
</dbReference>
<dbReference type="eggNOG" id="KOG0698">
    <property type="taxonomic scope" value="Eukaryota"/>
</dbReference>
<dbReference type="CDD" id="cd00143">
    <property type="entry name" value="PP2Cc"/>
    <property type="match status" value="1"/>
</dbReference>
<dbReference type="OrthoDB" id="10264738at2759"/>
<keyword evidence="4" id="KW-1185">Reference proteome</keyword>
<reference evidence="3 4" key="1">
    <citation type="journal article" date="2012" name="Genome Biol.">
        <title>Genome and low-iron response of an oceanic diatom adapted to chronic iron limitation.</title>
        <authorList>
            <person name="Lommer M."/>
            <person name="Specht M."/>
            <person name="Roy A.S."/>
            <person name="Kraemer L."/>
            <person name="Andreson R."/>
            <person name="Gutowska M.A."/>
            <person name="Wolf J."/>
            <person name="Bergner S.V."/>
            <person name="Schilhabel M.B."/>
            <person name="Klostermeier U.C."/>
            <person name="Beiko R.G."/>
            <person name="Rosenstiel P."/>
            <person name="Hippler M."/>
            <person name="Laroche J."/>
        </authorList>
    </citation>
    <scope>NUCLEOTIDE SEQUENCE [LARGE SCALE GENOMIC DNA]</scope>
    <source>
        <strain evidence="3 4">CCMP1005</strain>
    </source>
</reference>
<keyword evidence="1" id="KW-1133">Transmembrane helix</keyword>
<gene>
    <name evidence="3" type="ORF">THAOC_17849</name>
</gene>
<dbReference type="PROSITE" id="PS51746">
    <property type="entry name" value="PPM_2"/>
    <property type="match status" value="1"/>
</dbReference>
<dbReference type="Pfam" id="PF00481">
    <property type="entry name" value="PP2C"/>
    <property type="match status" value="2"/>
</dbReference>
<organism evidence="3 4">
    <name type="scientific">Thalassiosira oceanica</name>
    <name type="common">Marine diatom</name>
    <dbReference type="NCBI Taxonomy" id="159749"/>
    <lineage>
        <taxon>Eukaryota</taxon>
        <taxon>Sar</taxon>
        <taxon>Stramenopiles</taxon>
        <taxon>Ochrophyta</taxon>
        <taxon>Bacillariophyta</taxon>
        <taxon>Coscinodiscophyceae</taxon>
        <taxon>Thalassiosirophycidae</taxon>
        <taxon>Thalassiosirales</taxon>
        <taxon>Thalassiosiraceae</taxon>
        <taxon>Thalassiosira</taxon>
    </lineage>
</organism>
<dbReference type="EMBL" id="AGNL01019719">
    <property type="protein sequence ID" value="EJK61630.1"/>
    <property type="molecule type" value="Genomic_DNA"/>
</dbReference>
<dbReference type="SMART" id="SM00332">
    <property type="entry name" value="PP2Cc"/>
    <property type="match status" value="1"/>
</dbReference>
<dbReference type="AlphaFoldDB" id="K0S8K0"/>
<dbReference type="PANTHER" id="PTHR47992">
    <property type="entry name" value="PROTEIN PHOSPHATASE"/>
    <property type="match status" value="1"/>
</dbReference>
<evidence type="ECO:0000313" key="4">
    <source>
        <dbReference type="Proteomes" id="UP000266841"/>
    </source>
</evidence>
<proteinExistence type="predicted"/>
<dbReference type="OMA" id="NTITQAY"/>
<dbReference type="Gene3D" id="3.60.40.10">
    <property type="entry name" value="PPM-type phosphatase domain"/>
    <property type="match status" value="1"/>
</dbReference>